<feature type="transmembrane region" description="Helical" evidence="1">
    <location>
        <begin position="339"/>
        <end position="361"/>
    </location>
</feature>
<sequence length="401" mass="46302">MFKNWYQKFSAQPHQPFFTSGIILFILFLGLLFGVYNGTVTVTSDVLTFHAYAFIFVIFSQFFLGFLFVVFPRFLMQANIAPKRYMTQFIFYGLGSILFFVGLLLSKPLYLVGMFVLILTQTASFIVLYRTYKNSLMKEKYDAKWVLVGYVSGLISHAVFILSQFSFEYATKIEHLTIVSGFYLYLFVVVFTISQRMVPFFTSMKVVGYSINKSKYLMEKVYGLLVFKVLLITLDQPSLYLLADFPLLILFVYELYRWKLPLFKVSAIMWVLFISLYWIPVGFLIACVQDVAYLMNSTFVFEQASLHAFAVGYFVTVLIGFGTRVVLGHSGQTPHADRWAVAMFIFIQAVVLVRLWASISINFEADYIFWINHSALLLIIGLLAWSVKYLRILIKGHTPEH</sequence>
<keyword evidence="1" id="KW-0812">Transmembrane</keyword>
<feature type="transmembrane region" description="Helical" evidence="1">
    <location>
        <begin position="268"/>
        <end position="286"/>
    </location>
</feature>
<feature type="transmembrane region" description="Helical" evidence="1">
    <location>
        <begin position="182"/>
        <end position="204"/>
    </location>
</feature>
<evidence type="ECO:0000256" key="1">
    <source>
        <dbReference type="SAM" id="Phobius"/>
    </source>
</evidence>
<feature type="transmembrane region" description="Helical" evidence="1">
    <location>
        <begin position="144"/>
        <end position="162"/>
    </location>
</feature>
<feature type="transmembrane region" description="Helical" evidence="1">
    <location>
        <begin position="21"/>
        <end position="39"/>
    </location>
</feature>
<proteinExistence type="predicted"/>
<keyword evidence="2" id="KW-0503">Monooxygenase</keyword>
<protein>
    <submittedName>
        <fullName evidence="2">Beta-carotene 15,15'-monooxygenase</fullName>
    </submittedName>
</protein>
<evidence type="ECO:0000313" key="2">
    <source>
        <dbReference type="EMBL" id="RXJ60532.1"/>
    </source>
</evidence>
<dbReference type="EMBL" id="PDKN01000001">
    <property type="protein sequence ID" value="RXJ60532.1"/>
    <property type="molecule type" value="Genomic_DNA"/>
</dbReference>
<feature type="transmembrane region" description="Helical" evidence="1">
    <location>
        <begin position="216"/>
        <end position="233"/>
    </location>
</feature>
<reference evidence="2 3" key="1">
    <citation type="submission" date="2017-10" db="EMBL/GenBank/DDBJ databases">
        <title>Genomics of the genus Arcobacter.</title>
        <authorList>
            <person name="Perez-Cataluna A."/>
            <person name="Figueras M.J."/>
        </authorList>
    </citation>
    <scope>NUCLEOTIDE SEQUENCE [LARGE SCALE GENOMIC DNA]</scope>
    <source>
        <strain evidence="2 3">CECT 8987</strain>
    </source>
</reference>
<feature type="transmembrane region" description="Helical" evidence="1">
    <location>
        <begin position="367"/>
        <end position="387"/>
    </location>
</feature>
<feature type="transmembrane region" description="Helical" evidence="1">
    <location>
        <begin position="111"/>
        <end position="132"/>
    </location>
</feature>
<comment type="caution">
    <text evidence="2">The sequence shown here is derived from an EMBL/GenBank/DDBJ whole genome shotgun (WGS) entry which is preliminary data.</text>
</comment>
<accession>A0A4Q0XT68</accession>
<dbReference type="OrthoDB" id="5487830at2"/>
<gene>
    <name evidence="2" type="ORF">CRV04_00515</name>
</gene>
<keyword evidence="1" id="KW-0472">Membrane</keyword>
<dbReference type="Pfam" id="PF05940">
    <property type="entry name" value="NnrS"/>
    <property type="match status" value="1"/>
</dbReference>
<dbReference type="Proteomes" id="UP000290657">
    <property type="component" value="Unassembled WGS sequence"/>
</dbReference>
<dbReference type="AlphaFoldDB" id="A0A4Q0XT68"/>
<keyword evidence="2" id="KW-0560">Oxidoreductase</keyword>
<organism evidence="2 3">
    <name type="scientific">Candidatus Marinarcus aquaticus</name>
    <dbReference type="NCBI Taxonomy" id="2044504"/>
    <lineage>
        <taxon>Bacteria</taxon>
        <taxon>Pseudomonadati</taxon>
        <taxon>Campylobacterota</taxon>
        <taxon>Epsilonproteobacteria</taxon>
        <taxon>Campylobacterales</taxon>
        <taxon>Arcobacteraceae</taxon>
        <taxon>Candidatus Marinarcus</taxon>
    </lineage>
</organism>
<evidence type="ECO:0000313" key="3">
    <source>
        <dbReference type="Proteomes" id="UP000290657"/>
    </source>
</evidence>
<dbReference type="RefSeq" id="WP_128994667.1">
    <property type="nucleotide sequence ID" value="NZ_PDKN01000001.1"/>
</dbReference>
<feature type="transmembrane region" description="Helical" evidence="1">
    <location>
        <begin position="87"/>
        <end position="105"/>
    </location>
</feature>
<feature type="transmembrane region" description="Helical" evidence="1">
    <location>
        <begin position="306"/>
        <end position="327"/>
    </location>
</feature>
<keyword evidence="3" id="KW-1185">Reference proteome</keyword>
<name>A0A4Q0XT68_9BACT</name>
<keyword evidence="1" id="KW-1133">Transmembrane helix</keyword>
<dbReference type="GO" id="GO:0004497">
    <property type="term" value="F:monooxygenase activity"/>
    <property type="evidence" value="ECO:0007669"/>
    <property type="project" value="UniProtKB-KW"/>
</dbReference>
<feature type="transmembrane region" description="Helical" evidence="1">
    <location>
        <begin position="51"/>
        <end position="75"/>
    </location>
</feature>
<dbReference type="InterPro" id="IPR010266">
    <property type="entry name" value="NnrS"/>
</dbReference>